<evidence type="ECO:0000256" key="2">
    <source>
        <dbReference type="SAM" id="SignalP"/>
    </source>
</evidence>
<evidence type="ECO:0000256" key="1">
    <source>
        <dbReference type="SAM" id="MobiDB-lite"/>
    </source>
</evidence>
<feature type="compositionally biased region" description="Basic and acidic residues" evidence="1">
    <location>
        <begin position="62"/>
        <end position="77"/>
    </location>
</feature>
<evidence type="ECO:0000313" key="4">
    <source>
        <dbReference type="Proteomes" id="UP001325479"/>
    </source>
</evidence>
<name>A0ABZ0WSL9_9BURK</name>
<protein>
    <recommendedName>
        <fullName evidence="5">DUF4124 domain-containing protein</fullName>
    </recommendedName>
</protein>
<feature type="signal peptide" evidence="2">
    <location>
        <begin position="1"/>
        <end position="25"/>
    </location>
</feature>
<dbReference type="RefSeq" id="WP_114811005.1">
    <property type="nucleotide sequence ID" value="NZ_CP139965.1"/>
</dbReference>
<keyword evidence="4" id="KW-1185">Reference proteome</keyword>
<feature type="region of interest" description="Disordered" evidence="1">
    <location>
        <begin position="47"/>
        <end position="90"/>
    </location>
</feature>
<evidence type="ECO:0000313" key="3">
    <source>
        <dbReference type="EMBL" id="WQD80387.1"/>
    </source>
</evidence>
<proteinExistence type="predicted"/>
<organism evidence="3 4">
    <name type="scientific">Paraburkholderia kururiensis</name>
    <dbReference type="NCBI Taxonomy" id="984307"/>
    <lineage>
        <taxon>Bacteria</taxon>
        <taxon>Pseudomonadati</taxon>
        <taxon>Pseudomonadota</taxon>
        <taxon>Betaproteobacteria</taxon>
        <taxon>Burkholderiales</taxon>
        <taxon>Burkholderiaceae</taxon>
        <taxon>Paraburkholderia</taxon>
    </lineage>
</organism>
<feature type="chain" id="PRO_5046527661" description="DUF4124 domain-containing protein" evidence="2">
    <location>
        <begin position="26"/>
        <end position="90"/>
    </location>
</feature>
<accession>A0ABZ0WSL9</accession>
<dbReference type="EMBL" id="CP139965">
    <property type="protein sequence ID" value="WQD80387.1"/>
    <property type="molecule type" value="Genomic_DNA"/>
</dbReference>
<dbReference type="Proteomes" id="UP001325479">
    <property type="component" value="Chromosome"/>
</dbReference>
<reference evidence="3 4" key="1">
    <citation type="submission" date="2023-12" db="EMBL/GenBank/DDBJ databases">
        <title>Genome sequencing and assembly of bacterial species from a model synthetic community.</title>
        <authorList>
            <person name="Hogle S.L."/>
        </authorList>
    </citation>
    <scope>NUCLEOTIDE SEQUENCE [LARGE SCALE GENOMIC DNA]</scope>
    <source>
        <strain evidence="3 4">HAMBI 2494</strain>
    </source>
</reference>
<gene>
    <name evidence="3" type="ORF">U0042_12270</name>
</gene>
<evidence type="ECO:0008006" key="5">
    <source>
        <dbReference type="Google" id="ProtNLM"/>
    </source>
</evidence>
<keyword evidence="2" id="KW-0732">Signal</keyword>
<sequence>MKLAPRLARGLLVALVSWLAVAVHAQQRPQGWNWRPERPATIQTWREDGMRGRGFTPPAPRGDLRGDIASNVRERPEPPMPNTRRASPRK</sequence>